<dbReference type="Proteomes" id="UP000241462">
    <property type="component" value="Unassembled WGS sequence"/>
</dbReference>
<organism evidence="2 3">
    <name type="scientific">Coniella lustricola</name>
    <dbReference type="NCBI Taxonomy" id="2025994"/>
    <lineage>
        <taxon>Eukaryota</taxon>
        <taxon>Fungi</taxon>
        <taxon>Dikarya</taxon>
        <taxon>Ascomycota</taxon>
        <taxon>Pezizomycotina</taxon>
        <taxon>Sordariomycetes</taxon>
        <taxon>Sordariomycetidae</taxon>
        <taxon>Diaporthales</taxon>
        <taxon>Schizoparmaceae</taxon>
        <taxon>Coniella</taxon>
    </lineage>
</organism>
<dbReference type="EMBL" id="KZ678494">
    <property type="protein sequence ID" value="PSR81786.1"/>
    <property type="molecule type" value="Genomic_DNA"/>
</dbReference>
<dbReference type="AlphaFoldDB" id="A0A2T3A2Q3"/>
<gene>
    <name evidence="2" type="ORF">BD289DRAFT_484232</name>
</gene>
<evidence type="ECO:0000313" key="3">
    <source>
        <dbReference type="Proteomes" id="UP000241462"/>
    </source>
</evidence>
<dbReference type="OrthoDB" id="5174963at2759"/>
<keyword evidence="1" id="KW-0732">Signal</keyword>
<evidence type="ECO:0000313" key="2">
    <source>
        <dbReference type="EMBL" id="PSR81786.1"/>
    </source>
</evidence>
<dbReference type="InParanoid" id="A0A2T3A2Q3"/>
<accession>A0A2T3A2Q3</accession>
<proteinExistence type="predicted"/>
<keyword evidence="3" id="KW-1185">Reference proteome</keyword>
<protein>
    <submittedName>
        <fullName evidence="2">Uncharacterized protein</fullName>
    </submittedName>
</protein>
<name>A0A2T3A2Q3_9PEZI</name>
<feature type="signal peptide" evidence="1">
    <location>
        <begin position="1"/>
        <end position="16"/>
    </location>
</feature>
<reference evidence="2 3" key="1">
    <citation type="journal article" date="2018" name="Mycol. Prog.">
        <title>Coniella lustricola, a new species from submerged detritus.</title>
        <authorList>
            <person name="Raudabaugh D.B."/>
            <person name="Iturriaga T."/>
            <person name="Carver A."/>
            <person name="Mondo S."/>
            <person name="Pangilinan J."/>
            <person name="Lipzen A."/>
            <person name="He G."/>
            <person name="Amirebrahimi M."/>
            <person name="Grigoriev I.V."/>
            <person name="Miller A.N."/>
        </authorList>
    </citation>
    <scope>NUCLEOTIDE SEQUENCE [LARGE SCALE GENOMIC DNA]</scope>
    <source>
        <strain evidence="2 3">B22-T-1</strain>
    </source>
</reference>
<feature type="chain" id="PRO_5015656479" evidence="1">
    <location>
        <begin position="17"/>
        <end position="100"/>
    </location>
</feature>
<evidence type="ECO:0000256" key="1">
    <source>
        <dbReference type="SAM" id="SignalP"/>
    </source>
</evidence>
<sequence length="100" mass="10521">MKTATFILSIVGAASALVARSPVGTETLIEYQRWCPVCDTVAMNYKCISAGASCQSINFMPPATDGAECTAACSAQCQLSYVANSDYGYTCNATIAKTTR</sequence>